<dbReference type="GO" id="GO:0006950">
    <property type="term" value="P:response to stress"/>
    <property type="evidence" value="ECO:0007669"/>
    <property type="project" value="TreeGrafter"/>
</dbReference>
<evidence type="ECO:0000313" key="2">
    <source>
        <dbReference type="EMBL" id="ROS44288.1"/>
    </source>
</evidence>
<reference evidence="2 3" key="1">
    <citation type="submission" date="2018-11" db="EMBL/GenBank/DDBJ databases">
        <title>Sequencing the genomes of 1000 actinobacteria strains.</title>
        <authorList>
            <person name="Klenk H.-P."/>
        </authorList>
    </citation>
    <scope>NUCLEOTIDE SEQUENCE [LARGE SCALE GENOMIC DNA]</scope>
    <source>
        <strain evidence="2 3">DSM 44348</strain>
    </source>
</reference>
<dbReference type="Gene3D" id="1.10.10.10">
    <property type="entry name" value="Winged helix-like DNA-binding domain superfamily/Winged helix DNA-binding domain"/>
    <property type="match status" value="2"/>
</dbReference>
<dbReference type="PANTHER" id="PTHR33164">
    <property type="entry name" value="TRANSCRIPTIONAL REGULATOR, MARR FAMILY"/>
    <property type="match status" value="1"/>
</dbReference>
<organism evidence="2 3">
    <name type="scientific">Amycolatopsis thermoflava</name>
    <dbReference type="NCBI Taxonomy" id="84480"/>
    <lineage>
        <taxon>Bacteria</taxon>
        <taxon>Bacillati</taxon>
        <taxon>Actinomycetota</taxon>
        <taxon>Actinomycetes</taxon>
        <taxon>Pseudonocardiales</taxon>
        <taxon>Pseudonocardiaceae</taxon>
        <taxon>Amycolatopsis</taxon>
        <taxon>Amycolatopsis methanolica group</taxon>
    </lineage>
</organism>
<name>A0A3N2H5U4_9PSEU</name>
<dbReference type="InterPro" id="IPR036388">
    <property type="entry name" value="WH-like_DNA-bd_sf"/>
</dbReference>
<dbReference type="Proteomes" id="UP000274843">
    <property type="component" value="Unassembled WGS sequence"/>
</dbReference>
<dbReference type="InterPro" id="IPR036390">
    <property type="entry name" value="WH_DNA-bd_sf"/>
</dbReference>
<dbReference type="EMBL" id="RKHY01000001">
    <property type="protein sequence ID" value="ROS44288.1"/>
    <property type="molecule type" value="Genomic_DNA"/>
</dbReference>
<protein>
    <submittedName>
        <fullName evidence="2">DNA-binding MarR family transcriptional regulator</fullName>
    </submittedName>
</protein>
<evidence type="ECO:0000259" key="1">
    <source>
        <dbReference type="PROSITE" id="PS50995"/>
    </source>
</evidence>
<dbReference type="PANTHER" id="PTHR33164:SF95">
    <property type="entry name" value="TRANSCRIPTIONAL REGULATOR"/>
    <property type="match status" value="1"/>
</dbReference>
<proteinExistence type="predicted"/>
<dbReference type="GeneID" id="301847976"/>
<gene>
    <name evidence="2" type="ORF">EDD35_6723</name>
</gene>
<accession>A0A3N2H5U4</accession>
<dbReference type="SUPFAM" id="SSF46785">
    <property type="entry name" value="Winged helix' DNA-binding domain"/>
    <property type="match status" value="2"/>
</dbReference>
<dbReference type="Pfam" id="PF12802">
    <property type="entry name" value="MarR_2"/>
    <property type="match status" value="1"/>
</dbReference>
<feature type="domain" description="HTH marR-type" evidence="1">
    <location>
        <begin position="138"/>
        <end position="298"/>
    </location>
</feature>
<sequence>MAFDPTAEPDALDLSTTPGHLIRRAQQVHTAYWAEELDGLLTGPQYAVVVSLAGWPGISQTRLGELASLDKNTAAGILARLERRGWVERVRDPGDARRRVLRLTGSVRTRLRTITPAATRVQERLLGPLPPGERQAFVSRLARVAFQQRRVTGYEPESVTGPVLSLPTAPGYLIRRGERVHGELWTAEVGGELTAPQYALLVAVLRGGEVDQRQAGELASLDKSSTADVVSRLERRGLVRRYRDRADGRRWLLELTSTARDALGHITPAVARVQERLLEPLPTTEWRTFTRQLARVAYQGTPPTLSPSPPPLRTLAL</sequence>
<dbReference type="RefSeq" id="WP_123686282.1">
    <property type="nucleotide sequence ID" value="NZ_RKHY01000001.1"/>
</dbReference>
<evidence type="ECO:0000313" key="3">
    <source>
        <dbReference type="Proteomes" id="UP000274843"/>
    </source>
</evidence>
<dbReference type="GO" id="GO:0003700">
    <property type="term" value="F:DNA-binding transcription factor activity"/>
    <property type="evidence" value="ECO:0007669"/>
    <property type="project" value="InterPro"/>
</dbReference>
<dbReference type="Pfam" id="PF01047">
    <property type="entry name" value="MarR"/>
    <property type="match status" value="1"/>
</dbReference>
<keyword evidence="2" id="KW-0238">DNA-binding</keyword>
<dbReference type="SMART" id="SM00347">
    <property type="entry name" value="HTH_MARR"/>
    <property type="match status" value="2"/>
</dbReference>
<dbReference type="AlphaFoldDB" id="A0A3N2H5U4"/>
<dbReference type="PROSITE" id="PS50995">
    <property type="entry name" value="HTH_MARR_2"/>
    <property type="match status" value="2"/>
</dbReference>
<dbReference type="InterPro" id="IPR039422">
    <property type="entry name" value="MarR/SlyA-like"/>
</dbReference>
<dbReference type="GO" id="GO:0003677">
    <property type="term" value="F:DNA binding"/>
    <property type="evidence" value="ECO:0007669"/>
    <property type="project" value="UniProtKB-KW"/>
</dbReference>
<keyword evidence="3" id="KW-1185">Reference proteome</keyword>
<comment type="caution">
    <text evidence="2">The sequence shown here is derived from an EMBL/GenBank/DDBJ whole genome shotgun (WGS) entry which is preliminary data.</text>
</comment>
<feature type="domain" description="HTH marR-type" evidence="1">
    <location>
        <begin position="1"/>
        <end position="146"/>
    </location>
</feature>
<dbReference type="InterPro" id="IPR000835">
    <property type="entry name" value="HTH_MarR-typ"/>
</dbReference>